<keyword evidence="1" id="KW-0677">Repeat</keyword>
<dbReference type="OrthoDB" id="539213at2759"/>
<dbReference type="EMBL" id="JAPZBU010000008">
    <property type="protein sequence ID" value="KAJ5392531.1"/>
    <property type="molecule type" value="Genomic_DNA"/>
</dbReference>
<feature type="repeat" description="ANK" evidence="3">
    <location>
        <begin position="176"/>
        <end position="208"/>
    </location>
</feature>
<evidence type="ECO:0000256" key="3">
    <source>
        <dbReference type="PROSITE-ProRule" id="PRU00023"/>
    </source>
</evidence>
<keyword evidence="2 3" id="KW-0040">ANK repeat</keyword>
<accession>A0A9W9W099</accession>
<evidence type="ECO:0000313" key="4">
    <source>
        <dbReference type="EMBL" id="KAJ5392531.1"/>
    </source>
</evidence>
<dbReference type="PROSITE" id="PS50297">
    <property type="entry name" value="ANK_REP_REGION"/>
    <property type="match status" value="1"/>
</dbReference>
<dbReference type="SUPFAM" id="SSF48403">
    <property type="entry name" value="Ankyrin repeat"/>
    <property type="match status" value="1"/>
</dbReference>
<reference evidence="4" key="1">
    <citation type="submission" date="2022-12" db="EMBL/GenBank/DDBJ databases">
        <authorList>
            <person name="Petersen C."/>
        </authorList>
    </citation>
    <scope>NUCLEOTIDE SEQUENCE</scope>
    <source>
        <strain evidence="4">IBT 29677</strain>
    </source>
</reference>
<dbReference type="InterPro" id="IPR002110">
    <property type="entry name" value="Ankyrin_rpt"/>
</dbReference>
<dbReference type="InterPro" id="IPR036770">
    <property type="entry name" value="Ankyrin_rpt-contain_sf"/>
</dbReference>
<dbReference type="Pfam" id="PF12796">
    <property type="entry name" value="Ank_2"/>
    <property type="match status" value="2"/>
</dbReference>
<comment type="caution">
    <text evidence="4">The sequence shown here is derived from an EMBL/GenBank/DDBJ whole genome shotgun (WGS) entry which is preliminary data.</text>
</comment>
<dbReference type="RefSeq" id="XP_056488209.1">
    <property type="nucleotide sequence ID" value="XM_056632658.1"/>
</dbReference>
<protein>
    <submittedName>
        <fullName evidence="4">Uncharacterized protein</fullName>
    </submittedName>
</protein>
<dbReference type="GeneID" id="81371638"/>
<dbReference type="Pfam" id="PF00023">
    <property type="entry name" value="Ank"/>
    <property type="match status" value="1"/>
</dbReference>
<organism evidence="4 5">
    <name type="scientific">Penicillium cosmopolitanum</name>
    <dbReference type="NCBI Taxonomy" id="1131564"/>
    <lineage>
        <taxon>Eukaryota</taxon>
        <taxon>Fungi</taxon>
        <taxon>Dikarya</taxon>
        <taxon>Ascomycota</taxon>
        <taxon>Pezizomycotina</taxon>
        <taxon>Eurotiomycetes</taxon>
        <taxon>Eurotiomycetidae</taxon>
        <taxon>Eurotiales</taxon>
        <taxon>Aspergillaceae</taxon>
        <taxon>Penicillium</taxon>
    </lineage>
</organism>
<gene>
    <name evidence="4" type="ORF">N7509_008021</name>
</gene>
<keyword evidence="5" id="KW-1185">Reference proteome</keyword>
<dbReference type="Gene3D" id="1.25.40.20">
    <property type="entry name" value="Ankyrin repeat-containing domain"/>
    <property type="match status" value="1"/>
</dbReference>
<evidence type="ECO:0000313" key="5">
    <source>
        <dbReference type="Proteomes" id="UP001147747"/>
    </source>
</evidence>
<name>A0A9W9W099_9EURO</name>
<feature type="repeat" description="ANK" evidence="3">
    <location>
        <begin position="66"/>
        <end position="98"/>
    </location>
</feature>
<proteinExistence type="predicted"/>
<dbReference type="SMART" id="SM00248">
    <property type="entry name" value="ANK"/>
    <property type="match status" value="5"/>
</dbReference>
<dbReference type="Proteomes" id="UP001147747">
    <property type="component" value="Unassembled WGS sequence"/>
</dbReference>
<reference evidence="4" key="2">
    <citation type="journal article" date="2023" name="IMA Fungus">
        <title>Comparative genomic study of the Penicillium genus elucidates a diverse pangenome and 15 lateral gene transfer events.</title>
        <authorList>
            <person name="Petersen C."/>
            <person name="Sorensen T."/>
            <person name="Nielsen M.R."/>
            <person name="Sondergaard T.E."/>
            <person name="Sorensen J.L."/>
            <person name="Fitzpatrick D.A."/>
            <person name="Frisvad J.C."/>
            <person name="Nielsen K.L."/>
        </authorList>
    </citation>
    <scope>NUCLEOTIDE SEQUENCE</scope>
    <source>
        <strain evidence="4">IBT 29677</strain>
    </source>
</reference>
<evidence type="ECO:0000256" key="1">
    <source>
        <dbReference type="ARBA" id="ARBA00022737"/>
    </source>
</evidence>
<dbReference type="PANTHER" id="PTHR24198:SF165">
    <property type="entry name" value="ANKYRIN REPEAT-CONTAINING PROTEIN-RELATED"/>
    <property type="match status" value="1"/>
</dbReference>
<evidence type="ECO:0000256" key="2">
    <source>
        <dbReference type="ARBA" id="ARBA00023043"/>
    </source>
</evidence>
<dbReference type="AlphaFoldDB" id="A0A9W9W099"/>
<dbReference type="PANTHER" id="PTHR24198">
    <property type="entry name" value="ANKYRIN REPEAT AND PROTEIN KINASE DOMAIN-CONTAINING PROTEIN"/>
    <property type="match status" value="1"/>
</dbReference>
<feature type="repeat" description="ANK" evidence="3">
    <location>
        <begin position="106"/>
        <end position="142"/>
    </location>
</feature>
<sequence length="226" mass="24547">MEGTSILLRMGAPVKGPVARLPSASDFAEDYGFEDDYGSALHFATSPEMAKFLIDNGADVNELSTHWRAPLQVAVENRDLVMAKMLLVCGADVNVRGDEFIDPYISFATPLHHALHNDIDDAYSPMAKLLVERGANLALTDNRDETPLFIAVTYDAYSTAKMLLKHDGPVNVPKPSGQTLIYRASSQGNISLTMFLLDHGASVNSTTILGRSPLDEALENKNIALV</sequence>
<dbReference type="PROSITE" id="PS50088">
    <property type="entry name" value="ANK_REPEAT"/>
    <property type="match status" value="3"/>
</dbReference>